<dbReference type="GO" id="GO:0005634">
    <property type="term" value="C:nucleus"/>
    <property type="evidence" value="ECO:0007669"/>
    <property type="project" value="UniProtKB-SubCell"/>
</dbReference>
<evidence type="ECO:0000256" key="4">
    <source>
        <dbReference type="ARBA" id="ARBA00022833"/>
    </source>
</evidence>
<proteinExistence type="predicted"/>
<dbReference type="Proteomes" id="UP000007431">
    <property type="component" value="Unassembled WGS sequence"/>
</dbReference>
<feature type="domain" description="GATA-type" evidence="10">
    <location>
        <begin position="121"/>
        <end position="169"/>
    </location>
</feature>
<keyword evidence="5" id="KW-0805">Transcription regulation</keyword>
<keyword evidence="2" id="KW-0479">Metal-binding</keyword>
<dbReference type="VEuPathDB" id="FungiDB:SCHCODRAFT_02639599"/>
<dbReference type="GO" id="GO:0045944">
    <property type="term" value="P:positive regulation of transcription by RNA polymerase II"/>
    <property type="evidence" value="ECO:0007669"/>
    <property type="project" value="TreeGrafter"/>
</dbReference>
<evidence type="ECO:0000313" key="12">
    <source>
        <dbReference type="Proteomes" id="UP000007431"/>
    </source>
</evidence>
<gene>
    <name evidence="11" type="ORF">SCHCODRAFT_86018</name>
</gene>
<keyword evidence="12" id="KW-1185">Reference proteome</keyword>
<dbReference type="InParanoid" id="D8QGG6"/>
<dbReference type="InterPro" id="IPR000679">
    <property type="entry name" value="Znf_GATA"/>
</dbReference>
<dbReference type="PRINTS" id="PR00619">
    <property type="entry name" value="GATAZNFINGER"/>
</dbReference>
<keyword evidence="7" id="KW-0539">Nucleus</keyword>
<evidence type="ECO:0000256" key="7">
    <source>
        <dbReference type="ARBA" id="ARBA00023242"/>
    </source>
</evidence>
<reference evidence="11 12" key="1">
    <citation type="journal article" date="2010" name="Nat. Biotechnol.">
        <title>Genome sequence of the model mushroom Schizophyllum commune.</title>
        <authorList>
            <person name="Ohm R.A."/>
            <person name="de Jong J.F."/>
            <person name="Lugones L.G."/>
            <person name="Aerts A."/>
            <person name="Kothe E."/>
            <person name="Stajich J.E."/>
            <person name="de Vries R.P."/>
            <person name="Record E."/>
            <person name="Levasseur A."/>
            <person name="Baker S.E."/>
            <person name="Bartholomew K.A."/>
            <person name="Coutinho P.M."/>
            <person name="Erdmann S."/>
            <person name="Fowler T.J."/>
            <person name="Gathman A.C."/>
            <person name="Lombard V."/>
            <person name="Henrissat B."/>
            <person name="Knabe N."/>
            <person name="Kuees U."/>
            <person name="Lilly W.W."/>
            <person name="Lindquist E."/>
            <person name="Lucas S."/>
            <person name="Magnuson J.K."/>
            <person name="Piumi F."/>
            <person name="Raudaskoski M."/>
            <person name="Salamov A."/>
            <person name="Schmutz J."/>
            <person name="Schwarze F.W.M.R."/>
            <person name="vanKuyk P.A."/>
            <person name="Horton J.S."/>
            <person name="Grigoriev I.V."/>
            <person name="Woesten H.A.B."/>
        </authorList>
    </citation>
    <scope>NUCLEOTIDE SEQUENCE [LARGE SCALE GENOMIC DNA]</scope>
    <source>
        <strain evidence="12">H4-8 / FGSC 9210</strain>
    </source>
</reference>
<feature type="domain" description="GATA-type" evidence="10">
    <location>
        <begin position="58"/>
        <end position="106"/>
    </location>
</feature>
<dbReference type="PROSITE" id="PS50114">
    <property type="entry name" value="GATA_ZN_FINGER_2"/>
    <property type="match status" value="2"/>
</dbReference>
<dbReference type="eggNOG" id="KOG1601">
    <property type="taxonomic scope" value="Eukaryota"/>
</dbReference>
<sequence length="469" mass="51346">MFVTDRASTPIARPMLNVNTKSGSGSRAPGPSATVTNMSAASLRSANNNTAPGGVKAECSNCGATHTPLWRRGLNDELNCNACGLYCKLHKRPRPKSMRNSNDGSRNNNQPRQEVADVMAQCYNCHTTATPLWRKDDEGKTVCNACGLYYKLHGTSRPISMKSDIIRKRSRHEAARAAAAGRAGGGFGETPSASPGVSRRASPSREQSPVLAPDSTTGAYEYVPQQQDEQQQQAYAQPVNTNGGNSSELMNALGQDNNGQGQDAYQNTFQSSFPGPYHPDQMTLQYPSENPLPFTSADVSDYDLNTSPRTSKRRRMSVDSASEPPSSAVSYNSYNDGYGTNGGNGVANGGHSQRNSISSDVFPFNSFPSYNWNTAPIMRNQNSNAYWHPPMLPQQNEYHHQGGGQTENPMDFLHPPMLPQHEDDLFSTYIHPPMAIPDDQSQMGQQVHPPMLWPDYSHDNSYDNSMHGY</sequence>
<dbReference type="InterPro" id="IPR013088">
    <property type="entry name" value="Znf_NHR/GATA"/>
</dbReference>
<dbReference type="FunFam" id="3.30.50.10:FF:000007">
    <property type="entry name" value="Nitrogen regulatory AreA, N-terminal"/>
    <property type="match status" value="1"/>
</dbReference>
<dbReference type="PANTHER" id="PTHR10071:SF335">
    <property type="entry name" value="IRON-SENSING TRANSCRIPTIONAL REPRESSOR-RELATED"/>
    <property type="match status" value="1"/>
</dbReference>
<dbReference type="GO" id="GO:0000122">
    <property type="term" value="P:negative regulation of transcription by RNA polymerase II"/>
    <property type="evidence" value="ECO:0007669"/>
    <property type="project" value="TreeGrafter"/>
</dbReference>
<dbReference type="EMBL" id="GL377311">
    <property type="protein sequence ID" value="EFI93586.1"/>
    <property type="molecule type" value="Genomic_DNA"/>
</dbReference>
<evidence type="ECO:0000259" key="10">
    <source>
        <dbReference type="PROSITE" id="PS50114"/>
    </source>
</evidence>
<dbReference type="Gene3D" id="3.30.50.10">
    <property type="entry name" value="Erythroid Transcription Factor GATA-1, subunit A"/>
    <property type="match status" value="2"/>
</dbReference>
<dbReference type="GO" id="GO:0000978">
    <property type="term" value="F:RNA polymerase II cis-regulatory region sequence-specific DNA binding"/>
    <property type="evidence" value="ECO:0007669"/>
    <property type="project" value="TreeGrafter"/>
</dbReference>
<feature type="compositionally biased region" description="Polar residues" evidence="9">
    <location>
        <begin position="319"/>
        <end position="330"/>
    </location>
</feature>
<feature type="compositionally biased region" description="Low complexity" evidence="9">
    <location>
        <begin position="221"/>
        <end position="239"/>
    </location>
</feature>
<protein>
    <recommendedName>
        <fullName evidence="10">GATA-type domain-containing protein</fullName>
    </recommendedName>
</protein>
<comment type="subcellular location">
    <subcellularLocation>
        <location evidence="1">Nucleus</location>
    </subcellularLocation>
</comment>
<dbReference type="Pfam" id="PF00320">
    <property type="entry name" value="GATA"/>
    <property type="match status" value="2"/>
</dbReference>
<evidence type="ECO:0000313" key="11">
    <source>
        <dbReference type="EMBL" id="EFI93586.1"/>
    </source>
</evidence>
<organism evidence="12">
    <name type="scientific">Schizophyllum commune (strain H4-8 / FGSC 9210)</name>
    <name type="common">Split gill fungus</name>
    <dbReference type="NCBI Taxonomy" id="578458"/>
    <lineage>
        <taxon>Eukaryota</taxon>
        <taxon>Fungi</taxon>
        <taxon>Dikarya</taxon>
        <taxon>Basidiomycota</taxon>
        <taxon>Agaricomycotina</taxon>
        <taxon>Agaricomycetes</taxon>
        <taxon>Agaricomycetidae</taxon>
        <taxon>Agaricales</taxon>
        <taxon>Schizophyllaceae</taxon>
        <taxon>Schizophyllum</taxon>
    </lineage>
</organism>
<dbReference type="SMART" id="SM00401">
    <property type="entry name" value="ZnF_GATA"/>
    <property type="match status" value="2"/>
</dbReference>
<dbReference type="GO" id="GO:0008270">
    <property type="term" value="F:zinc ion binding"/>
    <property type="evidence" value="ECO:0007669"/>
    <property type="project" value="UniProtKB-KW"/>
</dbReference>
<dbReference type="PROSITE" id="PS00344">
    <property type="entry name" value="GATA_ZN_FINGER_1"/>
    <property type="match status" value="1"/>
</dbReference>
<dbReference type="STRING" id="578458.D8QGG6"/>
<evidence type="ECO:0000256" key="9">
    <source>
        <dbReference type="SAM" id="MobiDB-lite"/>
    </source>
</evidence>
<evidence type="ECO:0000256" key="1">
    <source>
        <dbReference type="ARBA" id="ARBA00004123"/>
    </source>
</evidence>
<keyword evidence="4" id="KW-0862">Zinc</keyword>
<evidence type="ECO:0000256" key="8">
    <source>
        <dbReference type="PROSITE-ProRule" id="PRU00094"/>
    </source>
</evidence>
<dbReference type="OrthoDB" id="515401at2759"/>
<keyword evidence="3 8" id="KW-0863">Zinc-finger</keyword>
<evidence type="ECO:0000256" key="2">
    <source>
        <dbReference type="ARBA" id="ARBA00022723"/>
    </source>
</evidence>
<dbReference type="AlphaFoldDB" id="D8QGG6"/>
<dbReference type="GO" id="GO:0000981">
    <property type="term" value="F:DNA-binding transcription factor activity, RNA polymerase II-specific"/>
    <property type="evidence" value="ECO:0007669"/>
    <property type="project" value="TreeGrafter"/>
</dbReference>
<accession>D8QGG6</accession>
<keyword evidence="6" id="KW-0804">Transcription</keyword>
<dbReference type="HOGENOM" id="CLU_582849_0_0_1"/>
<name>D8QGG6_SCHCM</name>
<dbReference type="CDD" id="cd00202">
    <property type="entry name" value="ZnF_GATA"/>
    <property type="match status" value="2"/>
</dbReference>
<dbReference type="SUPFAM" id="SSF57716">
    <property type="entry name" value="Glucocorticoid receptor-like (DNA-binding domain)"/>
    <property type="match status" value="2"/>
</dbReference>
<dbReference type="GeneID" id="9590137"/>
<evidence type="ECO:0000256" key="3">
    <source>
        <dbReference type="ARBA" id="ARBA00022771"/>
    </source>
</evidence>
<feature type="region of interest" description="Disordered" evidence="9">
    <location>
        <begin position="167"/>
        <end position="336"/>
    </location>
</feature>
<feature type="compositionally biased region" description="Polar residues" evidence="9">
    <location>
        <begin position="240"/>
        <end position="273"/>
    </location>
</feature>
<evidence type="ECO:0000256" key="6">
    <source>
        <dbReference type="ARBA" id="ARBA00023163"/>
    </source>
</evidence>
<dbReference type="KEGG" id="scm:SCHCO_02639599"/>
<dbReference type="InterPro" id="IPR039355">
    <property type="entry name" value="Transcription_factor_GATA"/>
</dbReference>
<evidence type="ECO:0000256" key="5">
    <source>
        <dbReference type="ARBA" id="ARBA00023015"/>
    </source>
</evidence>
<dbReference type="PANTHER" id="PTHR10071">
    <property type="entry name" value="TRANSCRIPTION FACTOR GATA FAMILY MEMBER"/>
    <property type="match status" value="1"/>
</dbReference>